<dbReference type="PANTHER" id="PTHR32026">
    <property type="entry name" value="METHYLTRANSFERASE-LIKE PROTEIN 24"/>
    <property type="match status" value="1"/>
</dbReference>
<keyword evidence="1" id="KW-1133">Transmembrane helix</keyword>
<keyword evidence="1" id="KW-0812">Transmembrane</keyword>
<proteinExistence type="predicted"/>
<dbReference type="AlphaFoldDB" id="A0A9P6PXP0"/>
<keyword evidence="1" id="KW-0472">Membrane</keyword>
<keyword evidence="4" id="KW-1185">Reference proteome</keyword>
<reference evidence="3" key="1">
    <citation type="journal article" date="2020" name="Fungal Divers.">
        <title>Resolving the Mortierellaceae phylogeny through synthesis of multi-gene phylogenetics and phylogenomics.</title>
        <authorList>
            <person name="Vandepol N."/>
            <person name="Liber J."/>
            <person name="Desiro A."/>
            <person name="Na H."/>
            <person name="Kennedy M."/>
            <person name="Barry K."/>
            <person name="Grigoriev I.V."/>
            <person name="Miller A.N."/>
            <person name="O'Donnell K."/>
            <person name="Stajich J.E."/>
            <person name="Bonito G."/>
        </authorList>
    </citation>
    <scope>NUCLEOTIDE SEQUENCE</scope>
    <source>
        <strain evidence="3">BC1065</strain>
    </source>
</reference>
<gene>
    <name evidence="3" type="ORF">DFQ27_005856</name>
</gene>
<accession>A0A9P6PXP0</accession>
<name>A0A9P6PXP0_9FUNG</name>
<dbReference type="Gene3D" id="3.40.50.150">
    <property type="entry name" value="Vaccinia Virus protein VP39"/>
    <property type="match status" value="1"/>
</dbReference>
<feature type="transmembrane region" description="Helical" evidence="1">
    <location>
        <begin position="12"/>
        <end position="30"/>
    </location>
</feature>
<dbReference type="InterPro" id="IPR025714">
    <property type="entry name" value="Methyltranfer_dom"/>
</dbReference>
<dbReference type="PANTHER" id="PTHR32026:SF10">
    <property type="entry name" value="METHYLTRANSFERASE-LIKE PROTEIN 24-RELATED"/>
    <property type="match status" value="1"/>
</dbReference>
<dbReference type="Pfam" id="PF13383">
    <property type="entry name" value="Methyltransf_22"/>
    <property type="match status" value="1"/>
</dbReference>
<dbReference type="Proteomes" id="UP000807716">
    <property type="component" value="Unassembled WGS sequence"/>
</dbReference>
<evidence type="ECO:0000313" key="4">
    <source>
        <dbReference type="Proteomes" id="UP000807716"/>
    </source>
</evidence>
<dbReference type="InterPro" id="IPR029063">
    <property type="entry name" value="SAM-dependent_MTases_sf"/>
</dbReference>
<evidence type="ECO:0000259" key="2">
    <source>
        <dbReference type="Pfam" id="PF13383"/>
    </source>
</evidence>
<evidence type="ECO:0000313" key="3">
    <source>
        <dbReference type="EMBL" id="KAG0256220.1"/>
    </source>
</evidence>
<dbReference type="InterPro" id="IPR026913">
    <property type="entry name" value="METTL24"/>
</dbReference>
<sequence>MASLLEGSIFYARRGIVPLVIVIVFFWLYYNLYQEDINKYQPQCIQRPVVLSGETPVGKAHTRPSVSEALRRSEKLYQTFITRRDAMLERQGFGSPRFSPWAFPTVWWWYFQPAFTCPHEVQRIGTVADGGKWVCGFSLYEENREEKCIVYSLGVNDDSTFEDEFLQRTSCEIYAFDASVDGMANGLANNPRVHFQKVFVGKEDKVDGSGIQWKTLKTIMKEYGHTWVDVLKIDIEGGEYDTLGAVMADYAGAPALPFSQLQLEMHLFKHGTSREINFGEFLKFFRRLEAAGLRPFWDEPNLLPTALHKYPLWFSEYGFMNIAGKHRLIRD</sequence>
<comment type="caution">
    <text evidence="3">The sequence shown here is derived from an EMBL/GenBank/DDBJ whole genome shotgun (WGS) entry which is preliminary data.</text>
</comment>
<dbReference type="EMBL" id="JAAAJB010000420">
    <property type="protein sequence ID" value="KAG0256220.1"/>
    <property type="molecule type" value="Genomic_DNA"/>
</dbReference>
<protein>
    <recommendedName>
        <fullName evidence="2">Methyltransferase domain-containing protein</fullName>
    </recommendedName>
</protein>
<dbReference type="OrthoDB" id="10006218at2759"/>
<feature type="domain" description="Methyltransferase" evidence="2">
    <location>
        <begin position="107"/>
        <end position="302"/>
    </location>
</feature>
<organism evidence="3 4">
    <name type="scientific">Actinomortierella ambigua</name>
    <dbReference type="NCBI Taxonomy" id="1343610"/>
    <lineage>
        <taxon>Eukaryota</taxon>
        <taxon>Fungi</taxon>
        <taxon>Fungi incertae sedis</taxon>
        <taxon>Mucoromycota</taxon>
        <taxon>Mortierellomycotina</taxon>
        <taxon>Mortierellomycetes</taxon>
        <taxon>Mortierellales</taxon>
        <taxon>Mortierellaceae</taxon>
        <taxon>Actinomortierella</taxon>
    </lineage>
</organism>
<dbReference type="SUPFAM" id="SSF53335">
    <property type="entry name" value="S-adenosyl-L-methionine-dependent methyltransferases"/>
    <property type="match status" value="1"/>
</dbReference>
<evidence type="ECO:0000256" key="1">
    <source>
        <dbReference type="SAM" id="Phobius"/>
    </source>
</evidence>